<keyword evidence="4 8" id="KW-0297">G-protein coupled receptor</keyword>
<evidence type="ECO:0000256" key="1">
    <source>
        <dbReference type="ARBA" id="ARBA00004141"/>
    </source>
</evidence>
<keyword evidence="7 8" id="KW-0807">Transducer</keyword>
<evidence type="ECO:0000256" key="8">
    <source>
        <dbReference type="RuleBase" id="RU000688"/>
    </source>
</evidence>
<gene>
    <name evidence="11" type="ORF">TRIADDRAFT_4311</name>
</gene>
<dbReference type="SUPFAM" id="SSF81321">
    <property type="entry name" value="Family A G protein-coupled receptor-like"/>
    <property type="match status" value="1"/>
</dbReference>
<keyword evidence="12" id="KW-1185">Reference proteome</keyword>
<keyword evidence="2 8" id="KW-0812">Transmembrane</keyword>
<evidence type="ECO:0000256" key="4">
    <source>
        <dbReference type="ARBA" id="ARBA00023040"/>
    </source>
</evidence>
<dbReference type="PROSITE" id="PS00237">
    <property type="entry name" value="G_PROTEIN_RECEP_F1_1"/>
    <property type="match status" value="1"/>
</dbReference>
<protein>
    <recommendedName>
        <fullName evidence="10">G-protein coupled receptors family 1 profile domain-containing protein</fullName>
    </recommendedName>
</protein>
<dbReference type="PRINTS" id="PR00237">
    <property type="entry name" value="GPCRRHODOPSN"/>
</dbReference>
<accession>B3S9T8</accession>
<dbReference type="Gene3D" id="1.20.1070.10">
    <property type="entry name" value="Rhodopsin 7-helix transmembrane proteins"/>
    <property type="match status" value="1"/>
</dbReference>
<dbReference type="GO" id="GO:0032870">
    <property type="term" value="P:cellular response to hormone stimulus"/>
    <property type="evidence" value="ECO:0000318"/>
    <property type="project" value="GO_Central"/>
</dbReference>
<name>B3S9T8_TRIAD</name>
<evidence type="ECO:0000256" key="3">
    <source>
        <dbReference type="ARBA" id="ARBA00022989"/>
    </source>
</evidence>
<organism evidence="11 12">
    <name type="scientific">Trichoplax adhaerens</name>
    <name type="common">Trichoplax reptans</name>
    <dbReference type="NCBI Taxonomy" id="10228"/>
    <lineage>
        <taxon>Eukaryota</taxon>
        <taxon>Metazoa</taxon>
        <taxon>Placozoa</taxon>
        <taxon>Uniplacotomia</taxon>
        <taxon>Trichoplacea</taxon>
        <taxon>Trichoplacidae</taxon>
        <taxon>Trichoplax</taxon>
    </lineage>
</organism>
<dbReference type="GO" id="GO:0007186">
    <property type="term" value="P:G protein-coupled receptor signaling pathway"/>
    <property type="evidence" value="ECO:0000318"/>
    <property type="project" value="GO_Central"/>
</dbReference>
<comment type="similarity">
    <text evidence="8">Belongs to the G-protein coupled receptor 1 family.</text>
</comment>
<reference evidence="11 12" key="1">
    <citation type="journal article" date="2008" name="Nature">
        <title>The Trichoplax genome and the nature of placozoans.</title>
        <authorList>
            <person name="Srivastava M."/>
            <person name="Begovic E."/>
            <person name="Chapman J."/>
            <person name="Putnam N.H."/>
            <person name="Hellsten U."/>
            <person name="Kawashima T."/>
            <person name="Kuo A."/>
            <person name="Mitros T."/>
            <person name="Salamov A."/>
            <person name="Carpenter M.L."/>
            <person name="Signorovitch A.Y."/>
            <person name="Moreno M.A."/>
            <person name="Kamm K."/>
            <person name="Grimwood J."/>
            <person name="Schmutz J."/>
            <person name="Shapiro H."/>
            <person name="Grigoriev I.V."/>
            <person name="Buss L.W."/>
            <person name="Schierwater B."/>
            <person name="Dellaporta S.L."/>
            <person name="Rokhsar D.S."/>
        </authorList>
    </citation>
    <scope>NUCLEOTIDE SEQUENCE [LARGE SCALE GENOMIC DNA]</scope>
    <source>
        <strain evidence="11 12">Grell-BS-1999</strain>
    </source>
</reference>
<dbReference type="GeneID" id="6758169"/>
<evidence type="ECO:0000259" key="10">
    <source>
        <dbReference type="PROSITE" id="PS50262"/>
    </source>
</evidence>
<dbReference type="GO" id="GO:0004930">
    <property type="term" value="F:G protein-coupled receptor activity"/>
    <property type="evidence" value="ECO:0000318"/>
    <property type="project" value="GO_Central"/>
</dbReference>
<dbReference type="Proteomes" id="UP000009022">
    <property type="component" value="Unassembled WGS sequence"/>
</dbReference>
<keyword evidence="5 9" id="KW-0472">Membrane</keyword>
<proteinExistence type="inferred from homology"/>
<dbReference type="CTD" id="6758169"/>
<evidence type="ECO:0000313" key="12">
    <source>
        <dbReference type="Proteomes" id="UP000009022"/>
    </source>
</evidence>
<evidence type="ECO:0000256" key="5">
    <source>
        <dbReference type="ARBA" id="ARBA00023136"/>
    </source>
</evidence>
<feature type="non-terminal residue" evidence="11">
    <location>
        <position position="1"/>
    </location>
</feature>
<dbReference type="PANTHER" id="PTHR45695">
    <property type="entry name" value="LEUCOKININ RECEPTOR-RELATED"/>
    <property type="match status" value="1"/>
</dbReference>
<dbReference type="InParanoid" id="B3S9T8"/>
<feature type="transmembrane region" description="Helical" evidence="9">
    <location>
        <begin position="287"/>
        <end position="310"/>
    </location>
</feature>
<dbReference type="CDD" id="cd00637">
    <property type="entry name" value="7tm_classA_rhodopsin-like"/>
    <property type="match status" value="1"/>
</dbReference>
<feature type="transmembrane region" description="Helical" evidence="9">
    <location>
        <begin position="20"/>
        <end position="45"/>
    </location>
</feature>
<comment type="subcellular location">
    <subcellularLocation>
        <location evidence="1">Membrane</location>
        <topology evidence="1">Multi-pass membrane protein</topology>
    </subcellularLocation>
</comment>
<feature type="transmembrane region" description="Helical" evidence="9">
    <location>
        <begin position="57"/>
        <end position="79"/>
    </location>
</feature>
<feature type="transmembrane region" description="Helical" evidence="9">
    <location>
        <begin position="99"/>
        <end position="117"/>
    </location>
</feature>
<dbReference type="GO" id="GO:0005886">
    <property type="term" value="C:plasma membrane"/>
    <property type="evidence" value="ECO:0000318"/>
    <property type="project" value="GO_Central"/>
</dbReference>
<keyword evidence="6 8" id="KW-0675">Receptor</keyword>
<feature type="transmembrane region" description="Helical" evidence="9">
    <location>
        <begin position="138"/>
        <end position="158"/>
    </location>
</feature>
<dbReference type="AlphaFoldDB" id="B3S9T8"/>
<dbReference type="PANTHER" id="PTHR45695:SF9">
    <property type="entry name" value="LEUCOKININ RECEPTOR"/>
    <property type="match status" value="1"/>
</dbReference>
<sequence>DSTYTMNEIPSQESQLIRTVIMSVSYLIVVLIAIPGNIFIIYAIVINRNTSMSSSTFRLILNSAIADLAFAVCALPCTYMEDTYDNWYLGEFMCLVMRSTAIILITASILSMTFIAIDRCITMIYSSSWLQSRCRLTNNALTIIYVIIIWLISIATAVPQYTIIEYRGLTSIGGPFCYFGLSNLRRFRYYFLLFPIICFLIPVIVMISCYAAIAYYLLRRNHQSSLGISTSKKSKVHQRDINVIRMLIATVVTFLIFWLPYNIFVVYFNALPELIDQARFNNKYQFILIPVMKFLGCCHCCHNPIIYLIFNKNFQ</sequence>
<dbReference type="Pfam" id="PF00001">
    <property type="entry name" value="7tm_1"/>
    <property type="match status" value="1"/>
</dbReference>
<evidence type="ECO:0000256" key="7">
    <source>
        <dbReference type="ARBA" id="ARBA00023224"/>
    </source>
</evidence>
<dbReference type="InterPro" id="IPR017452">
    <property type="entry name" value="GPCR_Rhodpsn_7TM"/>
</dbReference>
<dbReference type="RefSeq" id="XP_002116956.1">
    <property type="nucleotide sequence ID" value="XM_002116920.1"/>
</dbReference>
<dbReference type="KEGG" id="tad:TRIADDRAFT_4311"/>
<dbReference type="PROSITE" id="PS50262">
    <property type="entry name" value="G_PROTEIN_RECEP_F1_2"/>
    <property type="match status" value="1"/>
</dbReference>
<feature type="non-terminal residue" evidence="11">
    <location>
        <position position="315"/>
    </location>
</feature>
<dbReference type="PhylomeDB" id="B3S9T8"/>
<dbReference type="STRING" id="10228.B3S9T8"/>
<dbReference type="OrthoDB" id="10034726at2759"/>
<dbReference type="InterPro" id="IPR000276">
    <property type="entry name" value="GPCR_Rhodpsn"/>
</dbReference>
<dbReference type="EMBL" id="DS985259">
    <property type="protein sequence ID" value="EDV20530.1"/>
    <property type="molecule type" value="Genomic_DNA"/>
</dbReference>
<dbReference type="eggNOG" id="KOG3656">
    <property type="taxonomic scope" value="Eukaryota"/>
</dbReference>
<feature type="transmembrane region" description="Helical" evidence="9">
    <location>
        <begin position="189"/>
        <end position="218"/>
    </location>
</feature>
<dbReference type="HOGENOM" id="CLU_009579_6_4_1"/>
<evidence type="ECO:0000256" key="2">
    <source>
        <dbReference type="ARBA" id="ARBA00022692"/>
    </source>
</evidence>
<keyword evidence="3 9" id="KW-1133">Transmembrane helix</keyword>
<feature type="domain" description="G-protein coupled receptors family 1 profile" evidence="10">
    <location>
        <begin position="36"/>
        <end position="307"/>
    </location>
</feature>
<evidence type="ECO:0000256" key="9">
    <source>
        <dbReference type="SAM" id="Phobius"/>
    </source>
</evidence>
<evidence type="ECO:0000256" key="6">
    <source>
        <dbReference type="ARBA" id="ARBA00023170"/>
    </source>
</evidence>
<evidence type="ECO:0000313" key="11">
    <source>
        <dbReference type="EMBL" id="EDV20530.1"/>
    </source>
</evidence>
<feature type="transmembrane region" description="Helical" evidence="9">
    <location>
        <begin position="243"/>
        <end position="267"/>
    </location>
</feature>